<keyword evidence="1" id="KW-0560">Oxidoreductase</keyword>
<evidence type="ECO:0000259" key="2">
    <source>
        <dbReference type="Pfam" id="PF01558"/>
    </source>
</evidence>
<dbReference type="Gene3D" id="3.40.50.970">
    <property type="match status" value="1"/>
</dbReference>
<gene>
    <name evidence="4" type="ORF">LCGC14_0975850</name>
</gene>
<accession>A0A0F9RGR6</accession>
<dbReference type="InterPro" id="IPR050722">
    <property type="entry name" value="Pyruvate:ferred/Flavod_OxRd"/>
</dbReference>
<feature type="domain" description="Pyruvate/ketoisovalerate oxidoreductase catalytic" evidence="2">
    <location>
        <begin position="18"/>
        <end position="179"/>
    </location>
</feature>
<dbReference type="CDD" id="cd07034">
    <property type="entry name" value="TPP_PYR_PFOR_IOR-alpha_like"/>
    <property type="match status" value="1"/>
</dbReference>
<sequence length="576" mass="64308">MDENKDLKDISIVLCGAAGQGIQTVEALLTKTLKKTGYHVFATREYMSRVRGGVNSTTIRVSSKPVRAFLDRIDLLIPLNKGALPHLKERISSETLIIGERQYLETLPDIEAKILEIPFTELSNVVGGRIYANIISLGVILCMLKAERTILYELLKENFRAKGQEIINNNIKAADKGYEIIEDLINSSQINQRFEIKKNPEIVDDFILDGTQAIALGAIAGGCNFACFYPMAPSTGIGTFLAQHALEFGMIVDQTEDEISAINKTLGASYAGARSFVSTSGGGFSLMTEGVSLAGMAEIPIVIVVGQRPGPATGMPTRTCQEDIELVLHAGAGWFPRIIFSPGTIEDAFTLTQKAFNLTQKFHVPVFILTDQYLVDSYYNIGSLDHEKLVIENTIIKTESDYERYIFTESGISPRGIPGYGHGLVDADSHTHDEFGVITEDPQLRIKAVEKRFKKLDLIKKETVPPEFIGNEDFKYLIVSWGSNYYLIKEALERLDRNDIGFLFFKQIYPIHEKVFDYLIKAEIKISIEQNPTGQFAKLLENETHINMNHRILKFSGYVFSVEEIVVRLKEIIEGS</sequence>
<dbReference type="SUPFAM" id="SSF52518">
    <property type="entry name" value="Thiamin diphosphate-binding fold (THDP-binding)"/>
    <property type="match status" value="1"/>
</dbReference>
<dbReference type="PANTHER" id="PTHR32154:SF20">
    <property type="entry name" value="2-OXOGLUTARATE OXIDOREDUCTASE SUBUNIT KORA"/>
    <property type="match status" value="1"/>
</dbReference>
<dbReference type="Pfam" id="PF01855">
    <property type="entry name" value="POR_N"/>
    <property type="match status" value="1"/>
</dbReference>
<dbReference type="InterPro" id="IPR019752">
    <property type="entry name" value="Pyrv/ketoisovalerate_OxRed_cat"/>
</dbReference>
<dbReference type="AlphaFoldDB" id="A0A0F9RGR6"/>
<evidence type="ECO:0000256" key="1">
    <source>
        <dbReference type="ARBA" id="ARBA00023002"/>
    </source>
</evidence>
<reference evidence="4" key="1">
    <citation type="journal article" date="2015" name="Nature">
        <title>Complex archaea that bridge the gap between prokaryotes and eukaryotes.</title>
        <authorList>
            <person name="Spang A."/>
            <person name="Saw J.H."/>
            <person name="Jorgensen S.L."/>
            <person name="Zaremba-Niedzwiedzka K."/>
            <person name="Martijn J."/>
            <person name="Lind A.E."/>
            <person name="van Eijk R."/>
            <person name="Schleper C."/>
            <person name="Guy L."/>
            <person name="Ettema T.J."/>
        </authorList>
    </citation>
    <scope>NUCLEOTIDE SEQUENCE</scope>
</reference>
<proteinExistence type="predicted"/>
<dbReference type="NCBIfam" id="TIGR03710">
    <property type="entry name" value="OAFO_sf"/>
    <property type="match status" value="1"/>
</dbReference>
<organism evidence="4">
    <name type="scientific">marine sediment metagenome</name>
    <dbReference type="NCBI Taxonomy" id="412755"/>
    <lineage>
        <taxon>unclassified sequences</taxon>
        <taxon>metagenomes</taxon>
        <taxon>ecological metagenomes</taxon>
    </lineage>
</organism>
<dbReference type="Gene3D" id="3.40.920.10">
    <property type="entry name" value="Pyruvate-ferredoxin oxidoreductase, PFOR, domain III"/>
    <property type="match status" value="1"/>
</dbReference>
<comment type="caution">
    <text evidence="4">The sequence shown here is derived from an EMBL/GenBank/DDBJ whole genome shotgun (WGS) entry which is preliminary data.</text>
</comment>
<dbReference type="Gene3D" id="3.40.50.920">
    <property type="match status" value="1"/>
</dbReference>
<protein>
    <recommendedName>
        <fullName evidence="5">Pyruvate flavodoxin/ferredoxin oxidoreductase pyrimidine binding domain-containing protein</fullName>
    </recommendedName>
</protein>
<name>A0A0F9RGR6_9ZZZZ</name>
<dbReference type="SUPFAM" id="SSF53323">
    <property type="entry name" value="Pyruvate-ferredoxin oxidoreductase, PFOR, domain III"/>
    <property type="match status" value="1"/>
</dbReference>
<dbReference type="PANTHER" id="PTHR32154">
    <property type="entry name" value="PYRUVATE-FLAVODOXIN OXIDOREDUCTASE-RELATED"/>
    <property type="match status" value="1"/>
</dbReference>
<evidence type="ECO:0008006" key="5">
    <source>
        <dbReference type="Google" id="ProtNLM"/>
    </source>
</evidence>
<dbReference type="EMBL" id="LAZR01003613">
    <property type="protein sequence ID" value="KKN16443.1"/>
    <property type="molecule type" value="Genomic_DNA"/>
</dbReference>
<dbReference type="InterPro" id="IPR002880">
    <property type="entry name" value="Pyrv_Fd/Flavodoxin_OxRdtase_N"/>
</dbReference>
<feature type="domain" description="Pyruvate flavodoxin/ferredoxin oxidoreductase pyrimidine binding" evidence="3">
    <location>
        <begin position="217"/>
        <end position="450"/>
    </location>
</feature>
<evidence type="ECO:0000259" key="3">
    <source>
        <dbReference type="Pfam" id="PF01855"/>
    </source>
</evidence>
<dbReference type="InterPro" id="IPR009014">
    <property type="entry name" value="Transketo_C/PFOR_II"/>
</dbReference>
<evidence type="ECO:0000313" key="4">
    <source>
        <dbReference type="EMBL" id="KKN16443.1"/>
    </source>
</evidence>
<dbReference type="GO" id="GO:0006979">
    <property type="term" value="P:response to oxidative stress"/>
    <property type="evidence" value="ECO:0007669"/>
    <property type="project" value="TreeGrafter"/>
</dbReference>
<dbReference type="InterPro" id="IPR022367">
    <property type="entry name" value="2-oxoacid/accept_OxRdtase_asu"/>
</dbReference>
<dbReference type="InterPro" id="IPR002869">
    <property type="entry name" value="Pyrv_flavodox_OxRed_cen"/>
</dbReference>
<dbReference type="GO" id="GO:0016903">
    <property type="term" value="F:oxidoreductase activity, acting on the aldehyde or oxo group of donors"/>
    <property type="evidence" value="ECO:0007669"/>
    <property type="project" value="InterPro"/>
</dbReference>
<dbReference type="InterPro" id="IPR029061">
    <property type="entry name" value="THDP-binding"/>
</dbReference>
<dbReference type="Pfam" id="PF01558">
    <property type="entry name" value="POR"/>
    <property type="match status" value="1"/>
</dbReference>
<dbReference type="SUPFAM" id="SSF52922">
    <property type="entry name" value="TK C-terminal domain-like"/>
    <property type="match status" value="1"/>
</dbReference>